<comment type="similarity">
    <text evidence="1 5">Belongs to the universal ribosomal protein uL30 family.</text>
</comment>
<dbReference type="CDD" id="cd01658">
    <property type="entry name" value="Ribosomal_L30"/>
    <property type="match status" value="1"/>
</dbReference>
<proteinExistence type="inferred from homology"/>
<evidence type="ECO:0000256" key="5">
    <source>
        <dbReference type="HAMAP-Rule" id="MF_01371"/>
    </source>
</evidence>
<evidence type="ECO:0000256" key="3">
    <source>
        <dbReference type="ARBA" id="ARBA00022980"/>
    </source>
</evidence>
<dbReference type="PIRSF" id="PIRSF002211">
    <property type="entry name" value="Ribosomal_L30_bac-type"/>
    <property type="match status" value="1"/>
</dbReference>
<reference evidence="7" key="2">
    <citation type="journal article" date="2021" name="PeerJ">
        <title>Extensive microbial diversity within the chicken gut microbiome revealed by metagenomics and culture.</title>
        <authorList>
            <person name="Gilroy R."/>
            <person name="Ravi A."/>
            <person name="Getino M."/>
            <person name="Pursley I."/>
            <person name="Horton D.L."/>
            <person name="Alikhan N.F."/>
            <person name="Baker D."/>
            <person name="Gharbi K."/>
            <person name="Hall N."/>
            <person name="Watson M."/>
            <person name="Adriaenssens E.M."/>
            <person name="Foster-Nyarko E."/>
            <person name="Jarju S."/>
            <person name="Secka A."/>
            <person name="Antonio M."/>
            <person name="Oren A."/>
            <person name="Chaudhuri R.R."/>
            <person name="La Ragione R."/>
            <person name="Hildebrand F."/>
            <person name="Pallen M.J."/>
        </authorList>
    </citation>
    <scope>NUCLEOTIDE SEQUENCE</scope>
    <source>
        <strain evidence="7">B1-16210</strain>
    </source>
</reference>
<dbReference type="NCBIfam" id="TIGR01308">
    <property type="entry name" value="rpmD_bact"/>
    <property type="match status" value="1"/>
</dbReference>
<dbReference type="GO" id="GO:0022625">
    <property type="term" value="C:cytosolic large ribosomal subunit"/>
    <property type="evidence" value="ECO:0007669"/>
    <property type="project" value="TreeGrafter"/>
</dbReference>
<dbReference type="InterPro" id="IPR005996">
    <property type="entry name" value="Ribosomal_uL30_bac-type"/>
</dbReference>
<dbReference type="HAMAP" id="MF_01371_B">
    <property type="entry name" value="Ribosomal_uL30_B"/>
    <property type="match status" value="1"/>
</dbReference>
<keyword evidence="4 5" id="KW-0687">Ribonucleoprotein</keyword>
<organism evidence="7 8">
    <name type="scientific">Candidatus Enterousia excrementavium</name>
    <dbReference type="NCBI Taxonomy" id="2840789"/>
    <lineage>
        <taxon>Bacteria</taxon>
        <taxon>Pseudomonadati</taxon>
        <taxon>Pseudomonadota</taxon>
        <taxon>Alphaproteobacteria</taxon>
        <taxon>Candidatus Enterousia</taxon>
    </lineage>
</organism>
<dbReference type="EMBL" id="JADINE010000034">
    <property type="protein sequence ID" value="MBO8407366.1"/>
    <property type="molecule type" value="Genomic_DNA"/>
</dbReference>
<dbReference type="Pfam" id="PF00327">
    <property type="entry name" value="Ribosomal_L30"/>
    <property type="match status" value="1"/>
</dbReference>
<dbReference type="SUPFAM" id="SSF55129">
    <property type="entry name" value="Ribosomal protein L30p/L7e"/>
    <property type="match status" value="1"/>
</dbReference>
<comment type="subunit">
    <text evidence="2 5">Part of the 50S ribosomal subunit.</text>
</comment>
<dbReference type="InterPro" id="IPR036919">
    <property type="entry name" value="Ribo_uL30_ferredoxin-like_sf"/>
</dbReference>
<evidence type="ECO:0000256" key="1">
    <source>
        <dbReference type="ARBA" id="ARBA00007594"/>
    </source>
</evidence>
<dbReference type="GO" id="GO:0006412">
    <property type="term" value="P:translation"/>
    <property type="evidence" value="ECO:0007669"/>
    <property type="project" value="UniProtKB-UniRule"/>
</dbReference>
<dbReference type="GO" id="GO:0003735">
    <property type="term" value="F:structural constituent of ribosome"/>
    <property type="evidence" value="ECO:0007669"/>
    <property type="project" value="InterPro"/>
</dbReference>
<feature type="domain" description="Large ribosomal subunit protein uL30-like ferredoxin-like fold" evidence="6">
    <location>
        <begin position="5"/>
        <end position="54"/>
    </location>
</feature>
<protein>
    <recommendedName>
        <fullName evidence="5">Large ribosomal subunit protein uL30</fullName>
    </recommendedName>
</protein>
<gene>
    <name evidence="5 7" type="primary">rpmD</name>
    <name evidence="7" type="ORF">IAC77_02800</name>
</gene>
<dbReference type="Proteomes" id="UP000721442">
    <property type="component" value="Unassembled WGS sequence"/>
</dbReference>
<evidence type="ECO:0000313" key="7">
    <source>
        <dbReference type="EMBL" id="MBO8407366.1"/>
    </source>
</evidence>
<dbReference type="Gene3D" id="3.30.1390.20">
    <property type="entry name" value="Ribosomal protein L30, ferredoxin-like fold domain"/>
    <property type="match status" value="1"/>
</dbReference>
<evidence type="ECO:0000313" key="8">
    <source>
        <dbReference type="Proteomes" id="UP000721442"/>
    </source>
</evidence>
<reference evidence="7" key="1">
    <citation type="submission" date="2020-10" db="EMBL/GenBank/DDBJ databases">
        <authorList>
            <person name="Gilroy R."/>
        </authorList>
    </citation>
    <scope>NUCLEOTIDE SEQUENCE</scope>
    <source>
        <strain evidence="7">B1-16210</strain>
    </source>
</reference>
<dbReference type="InterPro" id="IPR016082">
    <property type="entry name" value="Ribosomal_uL30_ferredoxin-like"/>
</dbReference>
<dbReference type="PANTHER" id="PTHR15892">
    <property type="entry name" value="MITOCHONDRIAL RIBOSOMAL PROTEIN L30"/>
    <property type="match status" value="1"/>
</dbReference>
<accession>A0A940DGS5</accession>
<comment type="caution">
    <text evidence="7">The sequence shown here is derived from an EMBL/GenBank/DDBJ whole genome shotgun (WGS) entry which is preliminary data.</text>
</comment>
<sequence length="59" mass="6416">MAKIVVKQVKSIIGRPTAQRKIIAALGLGRISKTHEVEDTPAVRGMIAKVSHLVEIVEK</sequence>
<evidence type="ECO:0000256" key="2">
    <source>
        <dbReference type="ARBA" id="ARBA00011838"/>
    </source>
</evidence>
<evidence type="ECO:0000256" key="4">
    <source>
        <dbReference type="ARBA" id="ARBA00023274"/>
    </source>
</evidence>
<dbReference type="AlphaFoldDB" id="A0A940DGS5"/>
<evidence type="ECO:0000259" key="6">
    <source>
        <dbReference type="Pfam" id="PF00327"/>
    </source>
</evidence>
<name>A0A940DGS5_9PROT</name>
<keyword evidence="3 5" id="KW-0689">Ribosomal protein</keyword>
<dbReference type="PANTHER" id="PTHR15892:SF2">
    <property type="entry name" value="LARGE RIBOSOMAL SUBUNIT PROTEIN UL30M"/>
    <property type="match status" value="1"/>
</dbReference>